<name>A0A381W6C0_9ZZZZ</name>
<dbReference type="EMBL" id="UINC01010683">
    <property type="protein sequence ID" value="SVA47433.1"/>
    <property type="molecule type" value="Genomic_DNA"/>
</dbReference>
<accession>A0A381W6C0</accession>
<evidence type="ECO:0008006" key="2">
    <source>
        <dbReference type="Google" id="ProtNLM"/>
    </source>
</evidence>
<evidence type="ECO:0000313" key="1">
    <source>
        <dbReference type="EMBL" id="SVA47433.1"/>
    </source>
</evidence>
<organism evidence="1">
    <name type="scientific">marine metagenome</name>
    <dbReference type="NCBI Taxonomy" id="408172"/>
    <lineage>
        <taxon>unclassified sequences</taxon>
        <taxon>metagenomes</taxon>
        <taxon>ecological metagenomes</taxon>
    </lineage>
</organism>
<dbReference type="AlphaFoldDB" id="A0A381W6C0"/>
<reference evidence="1" key="1">
    <citation type="submission" date="2018-05" db="EMBL/GenBank/DDBJ databases">
        <authorList>
            <person name="Lanie J.A."/>
            <person name="Ng W.-L."/>
            <person name="Kazmierczak K.M."/>
            <person name="Andrzejewski T.M."/>
            <person name="Davidsen T.M."/>
            <person name="Wayne K.J."/>
            <person name="Tettelin H."/>
            <person name="Glass J.I."/>
            <person name="Rusch D."/>
            <person name="Podicherti R."/>
            <person name="Tsui H.-C.T."/>
            <person name="Winkler M.E."/>
        </authorList>
    </citation>
    <scope>NUCLEOTIDE SEQUENCE</scope>
</reference>
<dbReference type="InterPro" id="IPR014710">
    <property type="entry name" value="RmlC-like_jellyroll"/>
</dbReference>
<dbReference type="InterPro" id="IPR011051">
    <property type="entry name" value="RmlC_Cupin_sf"/>
</dbReference>
<dbReference type="SUPFAM" id="SSF51182">
    <property type="entry name" value="RmlC-like cupins"/>
    <property type="match status" value="1"/>
</dbReference>
<proteinExistence type="predicted"/>
<dbReference type="Gene3D" id="2.60.120.10">
    <property type="entry name" value="Jelly Rolls"/>
    <property type="match status" value="1"/>
</dbReference>
<protein>
    <recommendedName>
        <fullName evidence="2">ChrR-like cupin domain-containing protein</fullName>
    </recommendedName>
</protein>
<gene>
    <name evidence="1" type="ORF">METZ01_LOCUS100287</name>
</gene>
<sequence>MDSTHTTSYAFDDRQIQWAPIEVAGCGVLADFEFAPLAGSMELKVVDFLVKFPPKQEVNGRAVNLIHTHRHCGISNLFVIAGEQHIYEPDGTLREVRTVGSYTVSPPGDVHTECGGPEGGVVHYSIRGGGMLFEFVDDEMKVLGGLTLDNLVEACGGTI</sequence>